<dbReference type="EMBL" id="FOQH01000009">
    <property type="protein sequence ID" value="SFI75949.1"/>
    <property type="molecule type" value="Genomic_DNA"/>
</dbReference>
<keyword evidence="2" id="KW-0732">Signal</keyword>
<protein>
    <submittedName>
        <fullName evidence="3">Uncharacterized protein</fullName>
    </submittedName>
</protein>
<gene>
    <name evidence="3" type="ORF">SAMN05216258_10992</name>
</gene>
<evidence type="ECO:0000313" key="3">
    <source>
        <dbReference type="EMBL" id="SFI75949.1"/>
    </source>
</evidence>
<evidence type="ECO:0000256" key="1">
    <source>
        <dbReference type="SAM" id="MobiDB-lite"/>
    </source>
</evidence>
<feature type="chain" id="PRO_5011447282" evidence="2">
    <location>
        <begin position="27"/>
        <end position="207"/>
    </location>
</feature>
<keyword evidence="4" id="KW-1185">Reference proteome</keyword>
<feature type="region of interest" description="Disordered" evidence="1">
    <location>
        <begin position="34"/>
        <end position="57"/>
    </location>
</feature>
<organism evidence="3 4">
    <name type="scientific">Albimonas pacifica</name>
    <dbReference type="NCBI Taxonomy" id="1114924"/>
    <lineage>
        <taxon>Bacteria</taxon>
        <taxon>Pseudomonadati</taxon>
        <taxon>Pseudomonadota</taxon>
        <taxon>Alphaproteobacteria</taxon>
        <taxon>Rhodobacterales</taxon>
        <taxon>Paracoccaceae</taxon>
        <taxon>Albimonas</taxon>
    </lineage>
</organism>
<feature type="region of interest" description="Disordered" evidence="1">
    <location>
        <begin position="166"/>
        <end position="207"/>
    </location>
</feature>
<feature type="compositionally biased region" description="Pro residues" evidence="1">
    <location>
        <begin position="197"/>
        <end position="207"/>
    </location>
</feature>
<proteinExistence type="predicted"/>
<evidence type="ECO:0000256" key="2">
    <source>
        <dbReference type="SAM" id="SignalP"/>
    </source>
</evidence>
<sequence length="207" mass="21020">MVLPRATRAWGRPAVAAALTAGLALAGCSWGEEEQAPVEAQTPPQGGAPGPSGPVYEKRPVASVESLEIGQIYRGRLLTAHGAAPATGWFHATLEPRNGSRLAPDGFLEFDLVAAPPELNGGEPGVPARLPIRADRAIPTADLVGAQGVRVYAGATAAALRVSVSAPQPGQAGGPRTQAVFSPVAPTRSVDADDPASAPPTPPRIGQ</sequence>
<reference evidence="3 4" key="1">
    <citation type="submission" date="2016-10" db="EMBL/GenBank/DDBJ databases">
        <authorList>
            <person name="de Groot N.N."/>
        </authorList>
    </citation>
    <scope>NUCLEOTIDE SEQUENCE [LARGE SCALE GENOMIC DNA]</scope>
    <source>
        <strain evidence="3 4">CGMCC 1.11030</strain>
    </source>
</reference>
<accession>A0A1I3KTV4</accession>
<dbReference type="Proteomes" id="UP000199377">
    <property type="component" value="Unassembled WGS sequence"/>
</dbReference>
<dbReference type="AlphaFoldDB" id="A0A1I3KTV4"/>
<dbReference type="PROSITE" id="PS51257">
    <property type="entry name" value="PROKAR_LIPOPROTEIN"/>
    <property type="match status" value="1"/>
</dbReference>
<name>A0A1I3KTV4_9RHOB</name>
<feature type="signal peptide" evidence="2">
    <location>
        <begin position="1"/>
        <end position="26"/>
    </location>
</feature>
<evidence type="ECO:0000313" key="4">
    <source>
        <dbReference type="Proteomes" id="UP000199377"/>
    </source>
</evidence>